<keyword evidence="5" id="KW-0418">Kinase</keyword>
<gene>
    <name evidence="10" type="ORF">BU23DRAFT_650854</name>
</gene>
<dbReference type="PROSITE" id="PS50011">
    <property type="entry name" value="PROTEIN_KINASE_DOM"/>
    <property type="match status" value="1"/>
</dbReference>
<sequence length="363" mass="40855">MCCARVRGKFSFEFCPFTRLSSSTSGTTFISQRAHIAGDTRIHLWTGDGNYNQANSALALDAGQRAQRIQTARVGCGNVAVDVDVIDDAVDESPSLSPTIPVEADPTLGTAGALNWRYAWTIYERGVSVQERTMFTSVVLYVGEDGEGRLRDRYQYLNQTKSPNILRNRHSEPFTWPCSHEDEDCNPVADDDGAEMRLWFYGVKSYTDFCDGGDLRKLFNQYASATPTEQVPVPPYEQFSKVPELFLAKALVEMAEALYELQTGTIFVPYPTGVEDPRRQSDYDQQNFDFDPIWEAALLHCDIKPHNIFPRSQDGEYPQAVLADFDLATRLTDETAVNFRARGTEGYMSPVRDQTLLNRFMPA</sequence>
<dbReference type="InterPro" id="IPR050660">
    <property type="entry name" value="NEK_Ser/Thr_kinase"/>
</dbReference>
<dbReference type="InterPro" id="IPR000719">
    <property type="entry name" value="Prot_kinase_dom"/>
</dbReference>
<accession>A0A6A5V043</accession>
<dbReference type="Gene3D" id="1.10.510.10">
    <property type="entry name" value="Transferase(Phosphotransferase) domain 1"/>
    <property type="match status" value="1"/>
</dbReference>
<dbReference type="EMBL" id="ML976704">
    <property type="protein sequence ID" value="KAF1970030.1"/>
    <property type="molecule type" value="Genomic_DNA"/>
</dbReference>
<dbReference type="GO" id="GO:0004674">
    <property type="term" value="F:protein serine/threonine kinase activity"/>
    <property type="evidence" value="ECO:0007669"/>
    <property type="project" value="UniProtKB-KW"/>
</dbReference>
<dbReference type="GO" id="GO:0005524">
    <property type="term" value="F:ATP binding"/>
    <property type="evidence" value="ECO:0007669"/>
    <property type="project" value="UniProtKB-KW"/>
</dbReference>
<proteinExistence type="predicted"/>
<evidence type="ECO:0000259" key="9">
    <source>
        <dbReference type="PROSITE" id="PS50011"/>
    </source>
</evidence>
<comment type="catalytic activity">
    <reaction evidence="8">
        <text>L-seryl-[protein] + ATP = O-phospho-L-seryl-[protein] + ADP + H(+)</text>
        <dbReference type="Rhea" id="RHEA:17989"/>
        <dbReference type="Rhea" id="RHEA-COMP:9863"/>
        <dbReference type="Rhea" id="RHEA-COMP:11604"/>
        <dbReference type="ChEBI" id="CHEBI:15378"/>
        <dbReference type="ChEBI" id="CHEBI:29999"/>
        <dbReference type="ChEBI" id="CHEBI:30616"/>
        <dbReference type="ChEBI" id="CHEBI:83421"/>
        <dbReference type="ChEBI" id="CHEBI:456216"/>
        <dbReference type="EC" id="2.7.11.1"/>
    </reaction>
</comment>
<evidence type="ECO:0000256" key="7">
    <source>
        <dbReference type="ARBA" id="ARBA00047899"/>
    </source>
</evidence>
<evidence type="ECO:0000256" key="2">
    <source>
        <dbReference type="ARBA" id="ARBA00022527"/>
    </source>
</evidence>
<evidence type="ECO:0000256" key="3">
    <source>
        <dbReference type="ARBA" id="ARBA00022679"/>
    </source>
</evidence>
<dbReference type="PANTHER" id="PTHR43671:SF98">
    <property type="entry name" value="SERINE_THREONINE-PROTEIN KINASE NEK11"/>
    <property type="match status" value="1"/>
</dbReference>
<evidence type="ECO:0000313" key="11">
    <source>
        <dbReference type="Proteomes" id="UP000800036"/>
    </source>
</evidence>
<keyword evidence="4" id="KW-0547">Nucleotide-binding</keyword>
<dbReference type="SUPFAM" id="SSF56112">
    <property type="entry name" value="Protein kinase-like (PK-like)"/>
    <property type="match status" value="1"/>
</dbReference>
<dbReference type="PANTHER" id="PTHR43671">
    <property type="entry name" value="SERINE/THREONINE-PROTEIN KINASE NEK"/>
    <property type="match status" value="1"/>
</dbReference>
<comment type="catalytic activity">
    <reaction evidence="7">
        <text>L-threonyl-[protein] + ATP = O-phospho-L-threonyl-[protein] + ADP + H(+)</text>
        <dbReference type="Rhea" id="RHEA:46608"/>
        <dbReference type="Rhea" id="RHEA-COMP:11060"/>
        <dbReference type="Rhea" id="RHEA-COMP:11605"/>
        <dbReference type="ChEBI" id="CHEBI:15378"/>
        <dbReference type="ChEBI" id="CHEBI:30013"/>
        <dbReference type="ChEBI" id="CHEBI:30616"/>
        <dbReference type="ChEBI" id="CHEBI:61977"/>
        <dbReference type="ChEBI" id="CHEBI:456216"/>
        <dbReference type="EC" id="2.7.11.1"/>
    </reaction>
</comment>
<evidence type="ECO:0000256" key="5">
    <source>
        <dbReference type="ARBA" id="ARBA00022777"/>
    </source>
</evidence>
<dbReference type="InterPro" id="IPR011009">
    <property type="entry name" value="Kinase-like_dom_sf"/>
</dbReference>
<dbReference type="AlphaFoldDB" id="A0A6A5V043"/>
<dbReference type="EC" id="2.7.11.1" evidence="1"/>
<keyword evidence="2" id="KW-0723">Serine/threonine-protein kinase</keyword>
<reference evidence="10" key="1">
    <citation type="journal article" date="2020" name="Stud. Mycol.">
        <title>101 Dothideomycetes genomes: a test case for predicting lifestyles and emergence of pathogens.</title>
        <authorList>
            <person name="Haridas S."/>
            <person name="Albert R."/>
            <person name="Binder M."/>
            <person name="Bloem J."/>
            <person name="Labutti K."/>
            <person name="Salamov A."/>
            <person name="Andreopoulos B."/>
            <person name="Baker S."/>
            <person name="Barry K."/>
            <person name="Bills G."/>
            <person name="Bluhm B."/>
            <person name="Cannon C."/>
            <person name="Castanera R."/>
            <person name="Culley D."/>
            <person name="Daum C."/>
            <person name="Ezra D."/>
            <person name="Gonzalez J."/>
            <person name="Henrissat B."/>
            <person name="Kuo A."/>
            <person name="Liang C."/>
            <person name="Lipzen A."/>
            <person name="Lutzoni F."/>
            <person name="Magnuson J."/>
            <person name="Mondo S."/>
            <person name="Nolan M."/>
            <person name="Ohm R."/>
            <person name="Pangilinan J."/>
            <person name="Park H.-J."/>
            <person name="Ramirez L."/>
            <person name="Alfaro M."/>
            <person name="Sun H."/>
            <person name="Tritt A."/>
            <person name="Yoshinaga Y."/>
            <person name="Zwiers L.-H."/>
            <person name="Turgeon B."/>
            <person name="Goodwin S."/>
            <person name="Spatafora J."/>
            <person name="Crous P."/>
            <person name="Grigoriev I."/>
        </authorList>
    </citation>
    <scope>NUCLEOTIDE SEQUENCE</scope>
    <source>
        <strain evidence="10">CBS 107.79</strain>
    </source>
</reference>
<evidence type="ECO:0000256" key="4">
    <source>
        <dbReference type="ARBA" id="ARBA00022741"/>
    </source>
</evidence>
<evidence type="ECO:0000256" key="6">
    <source>
        <dbReference type="ARBA" id="ARBA00022840"/>
    </source>
</evidence>
<evidence type="ECO:0000256" key="1">
    <source>
        <dbReference type="ARBA" id="ARBA00012513"/>
    </source>
</evidence>
<dbReference type="GO" id="GO:0005634">
    <property type="term" value="C:nucleus"/>
    <property type="evidence" value="ECO:0007669"/>
    <property type="project" value="TreeGrafter"/>
</dbReference>
<keyword evidence="3" id="KW-0808">Transferase</keyword>
<name>A0A6A5V043_9PLEO</name>
<keyword evidence="6" id="KW-0067">ATP-binding</keyword>
<dbReference type="Proteomes" id="UP000800036">
    <property type="component" value="Unassembled WGS sequence"/>
</dbReference>
<protein>
    <recommendedName>
        <fullName evidence="1">non-specific serine/threonine protein kinase</fullName>
        <ecNumber evidence="1">2.7.11.1</ecNumber>
    </recommendedName>
</protein>
<evidence type="ECO:0000313" key="10">
    <source>
        <dbReference type="EMBL" id="KAF1970030.1"/>
    </source>
</evidence>
<keyword evidence="11" id="KW-1185">Reference proteome</keyword>
<dbReference type="OrthoDB" id="310217at2759"/>
<organism evidence="10 11">
    <name type="scientific">Bimuria novae-zelandiae CBS 107.79</name>
    <dbReference type="NCBI Taxonomy" id="1447943"/>
    <lineage>
        <taxon>Eukaryota</taxon>
        <taxon>Fungi</taxon>
        <taxon>Dikarya</taxon>
        <taxon>Ascomycota</taxon>
        <taxon>Pezizomycotina</taxon>
        <taxon>Dothideomycetes</taxon>
        <taxon>Pleosporomycetidae</taxon>
        <taxon>Pleosporales</taxon>
        <taxon>Massarineae</taxon>
        <taxon>Didymosphaeriaceae</taxon>
        <taxon>Bimuria</taxon>
    </lineage>
</organism>
<evidence type="ECO:0000256" key="8">
    <source>
        <dbReference type="ARBA" id="ARBA00048679"/>
    </source>
</evidence>
<feature type="domain" description="Protein kinase" evidence="9">
    <location>
        <begin position="40"/>
        <end position="363"/>
    </location>
</feature>